<evidence type="ECO:0000313" key="6">
    <source>
        <dbReference type="Proteomes" id="UP000294933"/>
    </source>
</evidence>
<name>A0A4Y7QJR7_9AGAM</name>
<dbReference type="GO" id="GO:0043657">
    <property type="term" value="C:host cell"/>
    <property type="evidence" value="ECO:0007669"/>
    <property type="project" value="UniProtKB-SubCell"/>
</dbReference>
<feature type="domain" description="Crinkler effector protein N-terminal" evidence="4">
    <location>
        <begin position="22"/>
        <end position="121"/>
    </location>
</feature>
<proteinExistence type="predicted"/>
<dbReference type="EMBL" id="ML170160">
    <property type="protein sequence ID" value="TDL27140.1"/>
    <property type="molecule type" value="Genomic_DNA"/>
</dbReference>
<reference evidence="5 6" key="1">
    <citation type="submission" date="2018-06" db="EMBL/GenBank/DDBJ databases">
        <title>A transcriptomic atlas of mushroom development highlights an independent origin of complex multicellularity.</title>
        <authorList>
            <consortium name="DOE Joint Genome Institute"/>
            <person name="Krizsan K."/>
            <person name="Almasi E."/>
            <person name="Merenyi Z."/>
            <person name="Sahu N."/>
            <person name="Viragh M."/>
            <person name="Koszo T."/>
            <person name="Mondo S."/>
            <person name="Kiss B."/>
            <person name="Balint B."/>
            <person name="Kues U."/>
            <person name="Barry K."/>
            <person name="Hegedus J.C."/>
            <person name="Henrissat B."/>
            <person name="Johnson J."/>
            <person name="Lipzen A."/>
            <person name="Ohm R."/>
            <person name="Nagy I."/>
            <person name="Pangilinan J."/>
            <person name="Yan J."/>
            <person name="Xiong Y."/>
            <person name="Grigoriev I.V."/>
            <person name="Hibbett D.S."/>
            <person name="Nagy L.G."/>
        </authorList>
    </citation>
    <scope>NUCLEOTIDE SEQUENCE [LARGE SCALE GENOMIC DNA]</scope>
    <source>
        <strain evidence="5 6">SZMC22713</strain>
    </source>
</reference>
<feature type="non-terminal residue" evidence="5">
    <location>
        <position position="138"/>
    </location>
</feature>
<evidence type="ECO:0000256" key="2">
    <source>
        <dbReference type="ARBA" id="ARBA00004613"/>
    </source>
</evidence>
<evidence type="ECO:0000313" key="5">
    <source>
        <dbReference type="EMBL" id="TDL27140.1"/>
    </source>
</evidence>
<sequence length="138" mass="14947">MEERPDTSNTSDGPQAVISNTLELFGWVKGDDAERLFYVKTKRTASVAALKLAIKKVKSVALAAFDADTLDLWKVSIPTGPDLPKKVEDLKLAEDQSLKAEDYLSEIFPGLPAEKHVHIVVGRPPAVSVRSASPPPPT</sequence>
<dbReference type="AlphaFoldDB" id="A0A4Y7QJR7"/>
<keyword evidence="6" id="KW-1185">Reference proteome</keyword>
<dbReference type="Pfam" id="PF20147">
    <property type="entry name" value="Crinkler"/>
    <property type="match status" value="1"/>
</dbReference>
<gene>
    <name evidence="5" type="ORF">BD410DRAFT_895032</name>
</gene>
<evidence type="ECO:0000256" key="3">
    <source>
        <dbReference type="ARBA" id="ARBA00022525"/>
    </source>
</evidence>
<dbReference type="InterPro" id="IPR045379">
    <property type="entry name" value="Crinkler_N"/>
</dbReference>
<evidence type="ECO:0000259" key="4">
    <source>
        <dbReference type="Pfam" id="PF20147"/>
    </source>
</evidence>
<organism evidence="5 6">
    <name type="scientific">Rickenella mellea</name>
    <dbReference type="NCBI Taxonomy" id="50990"/>
    <lineage>
        <taxon>Eukaryota</taxon>
        <taxon>Fungi</taxon>
        <taxon>Dikarya</taxon>
        <taxon>Basidiomycota</taxon>
        <taxon>Agaricomycotina</taxon>
        <taxon>Agaricomycetes</taxon>
        <taxon>Hymenochaetales</taxon>
        <taxon>Rickenellaceae</taxon>
        <taxon>Rickenella</taxon>
    </lineage>
</organism>
<dbReference type="VEuPathDB" id="FungiDB:BD410DRAFT_895032"/>
<dbReference type="GO" id="GO:0005576">
    <property type="term" value="C:extracellular region"/>
    <property type="evidence" value="ECO:0007669"/>
    <property type="project" value="UniProtKB-SubCell"/>
</dbReference>
<dbReference type="Proteomes" id="UP000294933">
    <property type="component" value="Unassembled WGS sequence"/>
</dbReference>
<keyword evidence="3" id="KW-0964">Secreted</keyword>
<evidence type="ECO:0000256" key="1">
    <source>
        <dbReference type="ARBA" id="ARBA00004340"/>
    </source>
</evidence>
<accession>A0A4Y7QJR7</accession>
<protein>
    <recommendedName>
        <fullName evidence="4">Crinkler effector protein N-terminal domain-containing protein</fullName>
    </recommendedName>
</protein>
<comment type="subcellular location">
    <subcellularLocation>
        <location evidence="1">Host cell</location>
    </subcellularLocation>
    <subcellularLocation>
        <location evidence="2">Secreted</location>
    </subcellularLocation>
</comment>